<dbReference type="SUPFAM" id="SSF51215">
    <property type="entry name" value="Regulatory protein AraC"/>
    <property type="match status" value="1"/>
</dbReference>
<reference evidence="4" key="1">
    <citation type="submission" date="2020-05" db="EMBL/GenBank/DDBJ databases">
        <title>Chitinophaga laudate sp. nov., isolated from a tropical peat swamp.</title>
        <authorList>
            <person name="Goh C.B.S."/>
            <person name="Lee M.S."/>
            <person name="Parimannan S."/>
            <person name="Pasbakhsh P."/>
            <person name="Yule C.M."/>
            <person name="Rajandas H."/>
            <person name="Loke S."/>
            <person name="Croft L."/>
            <person name="Tan J.B.L."/>
        </authorList>
    </citation>
    <scope>NUCLEOTIDE SEQUENCE</scope>
    <source>
        <strain evidence="4">Mgbs1</strain>
    </source>
</reference>
<name>A0A433WBL7_9BACT</name>
<keyword evidence="5" id="KW-1185">Reference proteome</keyword>
<sequence length="288" mass="33573">MNSKVVPVFDIRQHCADQEIQHMKIAAFSEEACTIAEFEENHRHGYYEIIWLKKGKGIHHIDMMEYPYTGAVLFLLSPGQMHQIRPEDKADGYVIKFLPALFPDARDQEDYLLPLFDNIQAAPVVAVTSATHQVFEELFRKMEAEFHVTEEDKERILLSYLKILLTHISRLKRNQQSMELTGKDLHLRLFRDYKAAVEKNFRREHAIRYYASLLHTQVRTLNALAKKYTGKTAGQVIADRILLEARRELYHNQLSIKEIGASIGFEDAAYFTRFFKKQTGVPPKEYKI</sequence>
<dbReference type="EMBL" id="RIAR02000001">
    <property type="protein sequence ID" value="NSL86805.1"/>
    <property type="molecule type" value="Genomic_DNA"/>
</dbReference>
<proteinExistence type="predicted"/>
<dbReference type="InterPro" id="IPR020449">
    <property type="entry name" value="Tscrpt_reg_AraC-type_HTH"/>
</dbReference>
<dbReference type="GO" id="GO:0003700">
    <property type="term" value="F:DNA-binding transcription factor activity"/>
    <property type="evidence" value="ECO:0007669"/>
    <property type="project" value="InterPro"/>
</dbReference>
<evidence type="ECO:0000313" key="4">
    <source>
        <dbReference type="EMBL" id="NSL86805.1"/>
    </source>
</evidence>
<organism evidence="4 5">
    <name type="scientific">Chitinophaga solisilvae</name>
    <dbReference type="NCBI Taxonomy" id="1233460"/>
    <lineage>
        <taxon>Bacteria</taxon>
        <taxon>Pseudomonadati</taxon>
        <taxon>Bacteroidota</taxon>
        <taxon>Chitinophagia</taxon>
        <taxon>Chitinophagales</taxon>
        <taxon>Chitinophagaceae</taxon>
        <taxon>Chitinophaga</taxon>
    </lineage>
</organism>
<evidence type="ECO:0000256" key="2">
    <source>
        <dbReference type="ARBA" id="ARBA00023125"/>
    </source>
</evidence>
<evidence type="ECO:0000313" key="5">
    <source>
        <dbReference type="Proteomes" id="UP000281028"/>
    </source>
</evidence>
<keyword evidence="2" id="KW-0238">DNA-binding</keyword>
<dbReference type="PRINTS" id="PR00032">
    <property type="entry name" value="HTHARAC"/>
</dbReference>
<dbReference type="OrthoDB" id="2666928at2"/>
<gene>
    <name evidence="4" type="ORF">ECE50_008185</name>
</gene>
<dbReference type="InterPro" id="IPR018060">
    <property type="entry name" value="HTH_AraC"/>
</dbReference>
<comment type="caution">
    <text evidence="4">The sequence shown here is derived from an EMBL/GenBank/DDBJ whole genome shotgun (WGS) entry which is preliminary data.</text>
</comment>
<dbReference type="AlphaFoldDB" id="A0A433WBL7"/>
<dbReference type="Pfam" id="PF12833">
    <property type="entry name" value="HTH_18"/>
    <property type="match status" value="1"/>
</dbReference>
<dbReference type="InterPro" id="IPR009057">
    <property type="entry name" value="Homeodomain-like_sf"/>
</dbReference>
<dbReference type="SMART" id="SM00342">
    <property type="entry name" value="HTH_ARAC"/>
    <property type="match status" value="1"/>
</dbReference>
<evidence type="ECO:0000256" key="3">
    <source>
        <dbReference type="ARBA" id="ARBA00023163"/>
    </source>
</evidence>
<dbReference type="InterPro" id="IPR037923">
    <property type="entry name" value="HTH-like"/>
</dbReference>
<protein>
    <submittedName>
        <fullName evidence="4">Helix-turn-helix domain-containing protein</fullName>
    </submittedName>
</protein>
<evidence type="ECO:0000256" key="1">
    <source>
        <dbReference type="ARBA" id="ARBA00023015"/>
    </source>
</evidence>
<dbReference type="Gene3D" id="1.10.10.60">
    <property type="entry name" value="Homeodomain-like"/>
    <property type="match status" value="1"/>
</dbReference>
<keyword evidence="1" id="KW-0805">Transcription regulation</keyword>
<dbReference type="SUPFAM" id="SSF46689">
    <property type="entry name" value="Homeodomain-like"/>
    <property type="match status" value="1"/>
</dbReference>
<dbReference type="GO" id="GO:0043565">
    <property type="term" value="F:sequence-specific DNA binding"/>
    <property type="evidence" value="ECO:0007669"/>
    <property type="project" value="InterPro"/>
</dbReference>
<dbReference type="InterPro" id="IPR003313">
    <property type="entry name" value="AraC-bd"/>
</dbReference>
<keyword evidence="3" id="KW-0804">Transcription</keyword>
<dbReference type="Proteomes" id="UP000281028">
    <property type="component" value="Unassembled WGS sequence"/>
</dbReference>
<dbReference type="PROSITE" id="PS01124">
    <property type="entry name" value="HTH_ARAC_FAMILY_2"/>
    <property type="match status" value="1"/>
</dbReference>
<dbReference type="Pfam" id="PF02311">
    <property type="entry name" value="AraC_binding"/>
    <property type="match status" value="1"/>
</dbReference>
<dbReference type="PANTHER" id="PTHR43280">
    <property type="entry name" value="ARAC-FAMILY TRANSCRIPTIONAL REGULATOR"/>
    <property type="match status" value="1"/>
</dbReference>
<dbReference type="PANTHER" id="PTHR43280:SF32">
    <property type="entry name" value="TRANSCRIPTIONAL REGULATORY PROTEIN"/>
    <property type="match status" value="1"/>
</dbReference>
<accession>A0A433WBL7</accession>